<feature type="transmembrane region" description="Helical" evidence="1">
    <location>
        <begin position="129"/>
        <end position="151"/>
    </location>
</feature>
<comment type="caution">
    <text evidence="2">The sequence shown here is derived from an EMBL/GenBank/DDBJ whole genome shotgun (WGS) entry which is preliminary data.</text>
</comment>
<reference evidence="2 3" key="1">
    <citation type="submission" date="2014-03" db="EMBL/GenBank/DDBJ databases">
        <title>Genomics of Bifidobacteria.</title>
        <authorList>
            <person name="Ventura M."/>
            <person name="Milani C."/>
            <person name="Lugli G.A."/>
        </authorList>
    </citation>
    <scope>NUCLEOTIDE SEQUENCE [LARGE SCALE GENOMIC DNA]</scope>
    <source>
        <strain evidence="2 3">LMG 10738</strain>
    </source>
</reference>
<feature type="transmembrane region" description="Helical" evidence="1">
    <location>
        <begin position="96"/>
        <end position="117"/>
    </location>
</feature>
<evidence type="ECO:0000313" key="2">
    <source>
        <dbReference type="EMBL" id="KFI60943.1"/>
    </source>
</evidence>
<dbReference type="InterPro" id="IPR036890">
    <property type="entry name" value="HATPase_C_sf"/>
</dbReference>
<feature type="transmembrane region" description="Helical" evidence="1">
    <location>
        <begin position="15"/>
        <end position="33"/>
    </location>
</feature>
<keyword evidence="1" id="KW-0812">Transmembrane</keyword>
<keyword evidence="2" id="KW-0418">Kinase</keyword>
<dbReference type="Gene3D" id="3.30.565.10">
    <property type="entry name" value="Histidine kinase-like ATPase, C-terminal domain"/>
    <property type="match status" value="1"/>
</dbReference>
<dbReference type="GO" id="GO:0016301">
    <property type="term" value="F:kinase activity"/>
    <property type="evidence" value="ECO:0007669"/>
    <property type="project" value="UniProtKB-KW"/>
</dbReference>
<dbReference type="EMBL" id="JGYV01000017">
    <property type="protein sequence ID" value="KFI60943.1"/>
    <property type="molecule type" value="Genomic_DNA"/>
</dbReference>
<dbReference type="AlphaFoldDB" id="A0A087AQ93"/>
<dbReference type="eggNOG" id="COG4585">
    <property type="taxonomic scope" value="Bacteria"/>
</dbReference>
<name>A0A087AQ93_9BIFI</name>
<dbReference type="Proteomes" id="UP000029067">
    <property type="component" value="Unassembled WGS sequence"/>
</dbReference>
<accession>A0A087AQ93</accession>
<keyword evidence="1" id="KW-1133">Transmembrane helix</keyword>
<keyword evidence="3" id="KW-1185">Reference proteome</keyword>
<keyword evidence="1" id="KW-0472">Membrane</keyword>
<keyword evidence="2" id="KW-0808">Transferase</keyword>
<dbReference type="STRING" id="1688.BCUN_0919"/>
<sequence length="384" mass="41661">MRTVWAATKIGLTHPYRLAVIAATLFIATSNLYMSPKPGIPAIVALVAAYVLSVMAYWFPTPCCVILLAFTCVGEYAVPMFGLYDPFFMYLGVGLLAYETTNASAAVICLLMCLYTVAEGFLRPEALTWYGVLAYTTLFLLLTLMGCGLRWNRERAEELRTALHAQAELYVLKSRQQLALQLHDGLSRHLGVISMAAESEVNRGGADAGAWSLVADSSHAALLSLRDIIDLLEQDQPQDGMEAMGVFERKIRHELQEGDTLLHGHGFKGKSRMEVRKGIAAMPSRSGSLLLTTVHEAYTNIAKHGEPGIPYAMLVTIGPESAEISYHNGIAEHEDHEAVPGGHGLTLTAKVIEDIGGSVTHEVREGMWQGTVALPVAPQPQSAA</sequence>
<proteinExistence type="predicted"/>
<gene>
    <name evidence="2" type="ORF">BCUN_0919</name>
</gene>
<evidence type="ECO:0000256" key="1">
    <source>
        <dbReference type="SAM" id="Phobius"/>
    </source>
</evidence>
<feature type="transmembrane region" description="Helical" evidence="1">
    <location>
        <begin position="40"/>
        <end position="59"/>
    </location>
</feature>
<evidence type="ECO:0000313" key="3">
    <source>
        <dbReference type="Proteomes" id="UP000029067"/>
    </source>
</evidence>
<protein>
    <submittedName>
        <fullName evidence="2">Signal transduction histidine kinase</fullName>
    </submittedName>
</protein>
<organism evidence="2 3">
    <name type="scientific">Bifidobacterium cuniculi</name>
    <dbReference type="NCBI Taxonomy" id="1688"/>
    <lineage>
        <taxon>Bacteria</taxon>
        <taxon>Bacillati</taxon>
        <taxon>Actinomycetota</taxon>
        <taxon>Actinomycetes</taxon>
        <taxon>Bifidobacteriales</taxon>
        <taxon>Bifidobacteriaceae</taxon>
        <taxon>Bifidobacterium</taxon>
    </lineage>
</organism>
<feature type="transmembrane region" description="Helical" evidence="1">
    <location>
        <begin position="65"/>
        <end position="84"/>
    </location>
</feature>